<protein>
    <recommendedName>
        <fullName evidence="3">glucan endo-1,3-beta-D-glucosidase</fullName>
        <ecNumber evidence="3">3.2.1.39</ecNumber>
    </recommendedName>
</protein>
<reference evidence="12" key="1">
    <citation type="submission" date="2023-01" db="EMBL/GenBank/DDBJ databases">
        <authorList>
            <person name="Piombo E."/>
        </authorList>
    </citation>
    <scope>NUCLEOTIDE SEQUENCE</scope>
</reference>
<organism evidence="12 13">
    <name type="scientific">Clonostachys chloroleuca</name>
    <dbReference type="NCBI Taxonomy" id="1926264"/>
    <lineage>
        <taxon>Eukaryota</taxon>
        <taxon>Fungi</taxon>
        <taxon>Dikarya</taxon>
        <taxon>Ascomycota</taxon>
        <taxon>Pezizomycotina</taxon>
        <taxon>Sordariomycetes</taxon>
        <taxon>Hypocreomycetidae</taxon>
        <taxon>Hypocreales</taxon>
        <taxon>Bionectriaceae</taxon>
        <taxon>Clonostachys</taxon>
    </lineage>
</organism>
<keyword evidence="7" id="KW-0961">Cell wall biogenesis/degradation</keyword>
<dbReference type="Pfam" id="PF17652">
    <property type="entry name" value="Glyco_hydro81C"/>
    <property type="match status" value="1"/>
</dbReference>
<accession>A0AA35PSF5</accession>
<evidence type="ECO:0000256" key="1">
    <source>
        <dbReference type="ARBA" id="ARBA00000382"/>
    </source>
</evidence>
<keyword evidence="5" id="KW-0119">Carbohydrate metabolism</keyword>
<evidence type="ECO:0000256" key="3">
    <source>
        <dbReference type="ARBA" id="ARBA00012780"/>
    </source>
</evidence>
<dbReference type="AlphaFoldDB" id="A0AA35PSF5"/>
<feature type="signal peptide" evidence="9">
    <location>
        <begin position="1"/>
        <end position="17"/>
    </location>
</feature>
<comment type="caution">
    <text evidence="12">The sequence shown here is derived from an EMBL/GenBank/DDBJ whole genome shotgun (WGS) entry which is preliminary data.</text>
</comment>
<keyword evidence="9" id="KW-0732">Signal</keyword>
<evidence type="ECO:0000313" key="13">
    <source>
        <dbReference type="Proteomes" id="UP001160390"/>
    </source>
</evidence>
<dbReference type="InterPro" id="IPR005200">
    <property type="entry name" value="Endo-beta-glucanase"/>
</dbReference>
<dbReference type="GO" id="GO:0071555">
    <property type="term" value="P:cell wall organization"/>
    <property type="evidence" value="ECO:0007669"/>
    <property type="project" value="UniProtKB-KW"/>
</dbReference>
<dbReference type="EMBL" id="CABFNP030000418">
    <property type="protein sequence ID" value="CAI6013939.1"/>
    <property type="molecule type" value="Genomic_DNA"/>
</dbReference>
<proteinExistence type="inferred from homology"/>
<name>A0AA35PSF5_9HYPO</name>
<comment type="catalytic activity">
    <reaction evidence="1">
        <text>Hydrolysis of (1-&gt;3)-beta-D-glucosidic linkages in (1-&gt;3)-beta-D-glucans.</text>
        <dbReference type="EC" id="3.2.1.39"/>
    </reaction>
</comment>
<dbReference type="GO" id="GO:0000272">
    <property type="term" value="P:polysaccharide catabolic process"/>
    <property type="evidence" value="ECO:0007669"/>
    <property type="project" value="UniProtKB-KW"/>
</dbReference>
<keyword evidence="4" id="KW-0378">Hydrolase</keyword>
<keyword evidence="13" id="KW-1185">Reference proteome</keyword>
<dbReference type="GO" id="GO:0052861">
    <property type="term" value="F:endo-1,3(4)-beta-glucanase activity"/>
    <property type="evidence" value="ECO:0007669"/>
    <property type="project" value="InterPro"/>
</dbReference>
<dbReference type="Gene3D" id="2.80.10.50">
    <property type="match status" value="1"/>
</dbReference>
<evidence type="ECO:0000256" key="4">
    <source>
        <dbReference type="ARBA" id="ARBA00022801"/>
    </source>
</evidence>
<gene>
    <name evidence="12" type="ORF">CCHLO57077_00017369</name>
</gene>
<dbReference type="PANTHER" id="PTHR31983:SF0">
    <property type="entry name" value="GLUCAN ENDO-1,3-BETA-D-GLUCOSIDASE 2"/>
    <property type="match status" value="1"/>
</dbReference>
<dbReference type="Pfam" id="PF03639">
    <property type="entry name" value="Glyco_hydro_81"/>
    <property type="match status" value="1"/>
</dbReference>
<dbReference type="InterPro" id="IPR040720">
    <property type="entry name" value="GH81_C"/>
</dbReference>
<dbReference type="Proteomes" id="UP001160390">
    <property type="component" value="Unassembled WGS sequence"/>
</dbReference>
<evidence type="ECO:0000256" key="7">
    <source>
        <dbReference type="ARBA" id="ARBA00023316"/>
    </source>
</evidence>
<feature type="chain" id="PRO_5041261426" description="glucan endo-1,3-beta-D-glucosidase" evidence="9">
    <location>
        <begin position="18"/>
        <end position="868"/>
    </location>
</feature>
<evidence type="ECO:0000256" key="2">
    <source>
        <dbReference type="ARBA" id="ARBA00010730"/>
    </source>
</evidence>
<dbReference type="PANTHER" id="PTHR31983">
    <property type="entry name" value="ENDO-1,3(4)-BETA-GLUCANASE 1"/>
    <property type="match status" value="1"/>
</dbReference>
<dbReference type="InterPro" id="IPR040451">
    <property type="entry name" value="GH81_N"/>
</dbReference>
<evidence type="ECO:0000259" key="11">
    <source>
        <dbReference type="Pfam" id="PF17652"/>
    </source>
</evidence>
<evidence type="ECO:0000259" key="10">
    <source>
        <dbReference type="Pfam" id="PF03639"/>
    </source>
</evidence>
<evidence type="ECO:0000256" key="9">
    <source>
        <dbReference type="SAM" id="SignalP"/>
    </source>
</evidence>
<comment type="similarity">
    <text evidence="2">Belongs to the glycosyl hydrolase 81 family.</text>
</comment>
<dbReference type="Gene3D" id="2.70.98.30">
    <property type="entry name" value="Golgi alpha-mannosidase II, domain 4"/>
    <property type="match status" value="1"/>
</dbReference>
<feature type="domain" description="Glycosyl hydrolase family 81 N-terminal" evidence="10">
    <location>
        <begin position="73"/>
        <end position="360"/>
    </location>
</feature>
<keyword evidence="6" id="KW-0326">Glycosidase</keyword>
<evidence type="ECO:0000256" key="8">
    <source>
        <dbReference type="ARBA" id="ARBA00023326"/>
    </source>
</evidence>
<evidence type="ECO:0000256" key="6">
    <source>
        <dbReference type="ARBA" id="ARBA00023295"/>
    </source>
</evidence>
<feature type="domain" description="Glycosyl hydrolase family 81 C-terminal" evidence="11">
    <location>
        <begin position="368"/>
        <end position="682"/>
    </location>
</feature>
<keyword evidence="8" id="KW-0624">Polysaccharide degradation</keyword>
<sequence length="868" mass="94913">MLPRLVHLLTFSAVGTALYVRRGTQSQHDTTITGSNLHERAATLAPIDTSPADGITGGRVANSLPPLDSFIVDLKPPFPTNTWWAPYLAQPGDQNAAGPFPYQSSLGGSGVKFGVSTDRHFDGTSIQQPVRIDWLVGFTEHQGSFSGHKATKFDEQTVTVQYFQGNARMNAFLVPGSPYMTFEYEGATPKLEPQNASIKSFNGKSVGEGSAVTESGTVFIVTDTEDATYVIYALETVTLRASPDAITADVAYNNAIRLAKVSQESHRVLLDQYHSAYPTAAKLEYELGNTEGAIVFSWETVGSGELLMLTWPHHREVMQNGNFPPTSALGYLTTKGWMYPALGKQWRLTYKLSDVVWNPTRKLDSSCSDAVIKGLEYEISQLKTSDAPVPNDFYYWGGTLAAKSRLALIADDLGRQDLIAPVIDYLKTSFQPWFEYSHTTQAAYETAWGGIINKAGATNEFVDFGNGYYNDHHFHYGYVLAIAATIAKYDQGWLNQHKTFINWFARDIINASPSDPQFPHTRCRDWFAGHSWASGILNGAGSRNQESSTEAVNGYYGAMLWASVAINQDYANFAKLLVASEQQATRVYWHLYPQKSSQDLSNPYPEDGLRNLATIGNVLDWQSGAFLWWGNQKVQIAAIQILPLIPINEALYDEAWVRNMWSYTMPELVDPAYGDEWCITLVLTSKNLIVAAYANAEPQIAAAWSSNITNWGSGNTFTNQLHFIGTRPNPSGQPICGNFAQNPMGNLRVRVAGTNDFVVVESDNILKTGAEGNAAVFDSAYVPNSGTLQLTSTGRYVTADQSASGPLTAGAAVASTWERFTIRPKAGAGSGVYTIKAASNGRYVVRGSDGRLVNSAVSEADGTGFSFV</sequence>
<dbReference type="EC" id="3.2.1.39" evidence="3"/>
<dbReference type="SUPFAM" id="SSF50405">
    <property type="entry name" value="Actin-crosslinking proteins"/>
    <property type="match status" value="1"/>
</dbReference>
<dbReference type="InterPro" id="IPR008999">
    <property type="entry name" value="Actin-crosslinking"/>
</dbReference>
<dbReference type="CDD" id="cd00257">
    <property type="entry name" value="beta-trefoil_FSCN-like"/>
    <property type="match status" value="1"/>
</dbReference>
<evidence type="ECO:0000313" key="12">
    <source>
        <dbReference type="EMBL" id="CAI6013939.1"/>
    </source>
</evidence>
<dbReference type="GO" id="GO:0042973">
    <property type="term" value="F:glucan endo-1,3-beta-D-glucosidase activity"/>
    <property type="evidence" value="ECO:0007669"/>
    <property type="project" value="UniProtKB-EC"/>
</dbReference>
<evidence type="ECO:0000256" key="5">
    <source>
        <dbReference type="ARBA" id="ARBA00023277"/>
    </source>
</evidence>
<dbReference type="PROSITE" id="PS52008">
    <property type="entry name" value="GH81"/>
    <property type="match status" value="1"/>
</dbReference>